<dbReference type="Gene3D" id="1.50.40.10">
    <property type="entry name" value="Mitochondrial carrier domain"/>
    <property type="match status" value="1"/>
</dbReference>
<evidence type="ECO:0000256" key="7">
    <source>
        <dbReference type="ARBA" id="ARBA00023136"/>
    </source>
</evidence>
<dbReference type="GO" id="GO:0016020">
    <property type="term" value="C:membrane"/>
    <property type="evidence" value="ECO:0007669"/>
    <property type="project" value="UniProtKB-SubCell"/>
</dbReference>
<reference evidence="10 11" key="1">
    <citation type="submission" date="2015-08" db="EMBL/GenBank/DDBJ databases">
        <title>Next Generation Sequencing and Analysis of the Genome of Puccinia sorghi L Schw, the Causal Agent of Maize Common Rust.</title>
        <authorList>
            <person name="Rochi L."/>
            <person name="Burguener G."/>
            <person name="Darino M."/>
            <person name="Turjanski A."/>
            <person name="Kreff E."/>
            <person name="Dieguez M.J."/>
            <person name="Sacco F."/>
        </authorList>
    </citation>
    <scope>NUCLEOTIDE SEQUENCE [LARGE SCALE GENOMIC DNA]</scope>
    <source>
        <strain evidence="10 11">RO10H11247</strain>
    </source>
</reference>
<keyword evidence="5" id="KW-0677">Repeat</keyword>
<dbReference type="AlphaFoldDB" id="A0A0L6UE92"/>
<keyword evidence="11" id="KW-1185">Reference proteome</keyword>
<gene>
    <name evidence="10" type="ORF">VP01_689g2</name>
</gene>
<dbReference type="PANTHER" id="PTHR45618">
    <property type="entry name" value="MITOCHONDRIAL DICARBOXYLATE CARRIER-RELATED"/>
    <property type="match status" value="1"/>
</dbReference>
<accession>A0A0L6UE92</accession>
<organism evidence="10 11">
    <name type="scientific">Puccinia sorghi</name>
    <dbReference type="NCBI Taxonomy" id="27349"/>
    <lineage>
        <taxon>Eukaryota</taxon>
        <taxon>Fungi</taxon>
        <taxon>Dikarya</taxon>
        <taxon>Basidiomycota</taxon>
        <taxon>Pucciniomycotina</taxon>
        <taxon>Pucciniomycetes</taxon>
        <taxon>Pucciniales</taxon>
        <taxon>Pucciniaceae</taxon>
        <taxon>Puccinia</taxon>
    </lineage>
</organism>
<comment type="subcellular location">
    <subcellularLocation>
        <location evidence="1">Membrane</location>
        <topology evidence="1">Multi-pass membrane protein</topology>
    </subcellularLocation>
</comment>
<evidence type="ECO:0000256" key="4">
    <source>
        <dbReference type="ARBA" id="ARBA00022692"/>
    </source>
</evidence>
<dbReference type="InterPro" id="IPR050391">
    <property type="entry name" value="Mito_Metabolite_Transporter"/>
</dbReference>
<dbReference type="SUPFAM" id="SSF103506">
    <property type="entry name" value="Mitochondrial carrier"/>
    <property type="match status" value="1"/>
</dbReference>
<dbReference type="STRING" id="27349.A0A0L6UE92"/>
<evidence type="ECO:0000256" key="1">
    <source>
        <dbReference type="ARBA" id="ARBA00004141"/>
    </source>
</evidence>
<keyword evidence="7 8" id="KW-0472">Membrane</keyword>
<name>A0A0L6UE92_9BASI</name>
<feature type="repeat" description="Solcar" evidence="8">
    <location>
        <begin position="131"/>
        <end position="225"/>
    </location>
</feature>
<dbReference type="OrthoDB" id="448427at2759"/>
<keyword evidence="3 9" id="KW-0813">Transport</keyword>
<evidence type="ECO:0000256" key="6">
    <source>
        <dbReference type="ARBA" id="ARBA00022989"/>
    </source>
</evidence>
<proteinExistence type="inferred from homology"/>
<feature type="repeat" description="Solcar" evidence="8">
    <location>
        <begin position="28"/>
        <end position="111"/>
    </location>
</feature>
<dbReference type="VEuPathDB" id="FungiDB:VP01_689g2"/>
<dbReference type="InterPro" id="IPR018108">
    <property type="entry name" value="MCP_transmembrane"/>
</dbReference>
<comment type="similarity">
    <text evidence="2 9">Belongs to the mitochondrial carrier (TC 2.A.29) family.</text>
</comment>
<protein>
    <submittedName>
        <fullName evidence="10">Uncharacterized protein</fullName>
    </submittedName>
</protein>
<evidence type="ECO:0000256" key="9">
    <source>
        <dbReference type="RuleBase" id="RU000488"/>
    </source>
</evidence>
<dbReference type="PROSITE" id="PS50920">
    <property type="entry name" value="SOLCAR"/>
    <property type="match status" value="2"/>
</dbReference>
<dbReference type="InterPro" id="IPR023395">
    <property type="entry name" value="MCP_dom_sf"/>
</dbReference>
<evidence type="ECO:0000256" key="3">
    <source>
        <dbReference type="ARBA" id="ARBA00022448"/>
    </source>
</evidence>
<evidence type="ECO:0000256" key="8">
    <source>
        <dbReference type="PROSITE-ProRule" id="PRU00282"/>
    </source>
</evidence>
<dbReference type="EMBL" id="LAVV01012271">
    <property type="protein sequence ID" value="KNZ46858.1"/>
    <property type="molecule type" value="Genomic_DNA"/>
</dbReference>
<evidence type="ECO:0000256" key="2">
    <source>
        <dbReference type="ARBA" id="ARBA00006375"/>
    </source>
</evidence>
<keyword evidence="6" id="KW-1133">Transmembrane helix</keyword>
<dbReference type="Proteomes" id="UP000037035">
    <property type="component" value="Unassembled WGS sequence"/>
</dbReference>
<dbReference type="Pfam" id="PF00153">
    <property type="entry name" value="Mito_carr"/>
    <property type="match status" value="2"/>
</dbReference>
<sequence>MPEPSLSITSPSLPGKNDDWKPNLTVYSTNSYPFWLGGLAASMAAICTHPLDVAKVRMQTGPTRSMLRTLISAVQLEGLWKGAYVGLSASLARQMTYSMTRFGVYDDLKLALARHSGNPDTTKLPCHHLAIAASLAGAAGGLAGNPADVILVRMTSDINRPIDERKGYKNWSVILSMYSLIFEAFFRMIREEGFGSLTRGLGPNLSRSILMNASQLATYDSIKGCLLNTKFFHEGLWLHFCASSMAVSFKSNDEISLPQPSYLFPLFRSAQPKFLGSKKSPRSATTICSPFDVVKSRVNHEYHSWKCHGASGDSTVVQERRSRVDIPGMDTCFHTTGTQHSVHFLPPCHLCRLLGQMIDAIIIFIGLEQLKIATDFIKNR</sequence>
<evidence type="ECO:0000313" key="10">
    <source>
        <dbReference type="EMBL" id="KNZ46858.1"/>
    </source>
</evidence>
<evidence type="ECO:0000256" key="5">
    <source>
        <dbReference type="ARBA" id="ARBA00022737"/>
    </source>
</evidence>
<evidence type="ECO:0000313" key="11">
    <source>
        <dbReference type="Proteomes" id="UP000037035"/>
    </source>
</evidence>
<comment type="caution">
    <text evidence="10">The sequence shown here is derived from an EMBL/GenBank/DDBJ whole genome shotgun (WGS) entry which is preliminary data.</text>
</comment>
<keyword evidence="4 8" id="KW-0812">Transmembrane</keyword>